<reference evidence="3 6" key="2">
    <citation type="submission" date="2020-11" db="EMBL/GenBank/DDBJ databases">
        <title>Enhanced detection system for hospital associated transmission using whole genome sequencing surveillance.</title>
        <authorList>
            <person name="Harrison L.H."/>
            <person name="Van Tyne D."/>
            <person name="Marsh J.W."/>
            <person name="Griffith M.P."/>
            <person name="Snyder D.J."/>
            <person name="Cooper V.S."/>
            <person name="Mustapha M."/>
        </authorList>
    </citation>
    <scope>NUCLEOTIDE SEQUENCE [LARGE SCALE GENOMIC DNA]</scope>
    <source>
        <strain evidence="3 6">SER00230</strain>
    </source>
</reference>
<protein>
    <submittedName>
        <fullName evidence="4">Fimbria A protein</fullName>
    </submittedName>
    <submittedName>
        <fullName evidence="3">Type 1 fimbrial protein</fullName>
    </submittedName>
</protein>
<feature type="signal peptide" evidence="1">
    <location>
        <begin position="1"/>
        <end position="22"/>
    </location>
</feature>
<evidence type="ECO:0000313" key="4">
    <source>
        <dbReference type="EMBL" id="VEI68334.1"/>
    </source>
</evidence>
<dbReference type="Gene3D" id="2.60.40.1090">
    <property type="entry name" value="Fimbrial-type adhesion domain"/>
    <property type="match status" value="1"/>
</dbReference>
<feature type="domain" description="Fimbrial-type adhesion" evidence="2">
    <location>
        <begin position="31"/>
        <end position="173"/>
    </location>
</feature>
<dbReference type="PANTHER" id="PTHR33420:SF26">
    <property type="entry name" value="FIMBRIAL SUBUNIT"/>
    <property type="match status" value="1"/>
</dbReference>
<evidence type="ECO:0000256" key="1">
    <source>
        <dbReference type="SAM" id="SignalP"/>
    </source>
</evidence>
<dbReference type="Proteomes" id="UP000281904">
    <property type="component" value="Chromosome"/>
</dbReference>
<dbReference type="PANTHER" id="PTHR33420">
    <property type="entry name" value="FIMBRIAL SUBUNIT ELFA-RELATED"/>
    <property type="match status" value="1"/>
</dbReference>
<keyword evidence="6" id="KW-1185">Reference proteome</keyword>
<dbReference type="InterPro" id="IPR008966">
    <property type="entry name" value="Adhesion_dom_sf"/>
</dbReference>
<feature type="chain" id="PRO_5019479394" evidence="1">
    <location>
        <begin position="23"/>
        <end position="173"/>
    </location>
</feature>
<name>A0A448SKT7_SERRU</name>
<organism evidence="4 5">
    <name type="scientific">Serratia rubidaea</name>
    <name type="common">Serratia marinorubra</name>
    <dbReference type="NCBI Taxonomy" id="61652"/>
    <lineage>
        <taxon>Bacteria</taxon>
        <taxon>Pseudomonadati</taxon>
        <taxon>Pseudomonadota</taxon>
        <taxon>Gammaproteobacteria</taxon>
        <taxon>Enterobacterales</taxon>
        <taxon>Yersiniaceae</taxon>
        <taxon>Serratia</taxon>
    </lineage>
</organism>
<evidence type="ECO:0000313" key="3">
    <source>
        <dbReference type="EMBL" id="MBH1929645.1"/>
    </source>
</evidence>
<dbReference type="EMBL" id="LR134493">
    <property type="protein sequence ID" value="VEI68334.1"/>
    <property type="molecule type" value="Genomic_DNA"/>
</dbReference>
<evidence type="ECO:0000259" key="2">
    <source>
        <dbReference type="Pfam" id="PF00419"/>
    </source>
</evidence>
<dbReference type="RefSeq" id="WP_126531952.1">
    <property type="nucleotide sequence ID" value="NZ_JADULK010000003.1"/>
</dbReference>
<gene>
    <name evidence="4" type="primary">smfA_5</name>
    <name evidence="3" type="ORF">I5U13_08215</name>
    <name evidence="4" type="ORF">NCTC10036_03274</name>
</gene>
<evidence type="ECO:0000313" key="6">
    <source>
        <dbReference type="Proteomes" id="UP000624159"/>
    </source>
</evidence>
<sequence>MKLNKIMMAGVLVFGASTMAHAGNQGQGVVNFKGAIIDAPCSISPETVDQTVDLGQISKVVLKDGGKSVKKEFQVLLENCELEKDKSTVSLTFTGVENSDGRLEINGTAKGASIALVDTEGKPIKLGTATSAHKLTEGKNILRFGAYLQGDGASAAVVPGDFTSVADFTMSYQ</sequence>
<proteinExistence type="predicted"/>
<dbReference type="GO" id="GO:0043709">
    <property type="term" value="P:cell adhesion involved in single-species biofilm formation"/>
    <property type="evidence" value="ECO:0007669"/>
    <property type="project" value="TreeGrafter"/>
</dbReference>
<dbReference type="Proteomes" id="UP000624159">
    <property type="component" value="Unassembled WGS sequence"/>
</dbReference>
<dbReference type="GO" id="GO:0009289">
    <property type="term" value="C:pilus"/>
    <property type="evidence" value="ECO:0007669"/>
    <property type="project" value="InterPro"/>
</dbReference>
<reference evidence="4 5" key="1">
    <citation type="submission" date="2018-12" db="EMBL/GenBank/DDBJ databases">
        <authorList>
            <consortium name="Pathogen Informatics"/>
        </authorList>
    </citation>
    <scope>NUCLEOTIDE SEQUENCE [LARGE SCALE GENOMIC DNA]</scope>
    <source>
        <strain evidence="4 5">NCTC10036</strain>
    </source>
</reference>
<dbReference type="EMBL" id="JADULK010000003">
    <property type="protein sequence ID" value="MBH1929645.1"/>
    <property type="molecule type" value="Genomic_DNA"/>
</dbReference>
<dbReference type="SUPFAM" id="SSF49401">
    <property type="entry name" value="Bacterial adhesins"/>
    <property type="match status" value="1"/>
</dbReference>
<dbReference type="Pfam" id="PF00419">
    <property type="entry name" value="Fimbrial"/>
    <property type="match status" value="1"/>
</dbReference>
<dbReference type="InterPro" id="IPR000259">
    <property type="entry name" value="Adhesion_dom_fimbrial"/>
</dbReference>
<dbReference type="InterPro" id="IPR050263">
    <property type="entry name" value="Bact_Fimbrial_Adh_Pro"/>
</dbReference>
<dbReference type="InterPro" id="IPR036937">
    <property type="entry name" value="Adhesion_dom_fimbrial_sf"/>
</dbReference>
<keyword evidence="1" id="KW-0732">Signal</keyword>
<evidence type="ECO:0000313" key="5">
    <source>
        <dbReference type="Proteomes" id="UP000281904"/>
    </source>
</evidence>
<accession>A0A448SKT7</accession>
<dbReference type="AlphaFoldDB" id="A0A448SKT7"/>